<reference evidence="2 3" key="1">
    <citation type="submission" date="2016-03" db="EMBL/GenBank/DDBJ databases">
        <title>Genome sequence of Nesiotobacter sp. nov., a moderately halophilic alphaproteobacterium isolated from the Yellow Sea, China.</title>
        <authorList>
            <person name="Zhang G."/>
            <person name="Zhang R."/>
        </authorList>
    </citation>
    <scope>NUCLEOTIDE SEQUENCE [LARGE SCALE GENOMIC DNA]</scope>
    <source>
        <strain evidence="2 3">WB1-6</strain>
    </source>
</reference>
<dbReference type="RefSeq" id="WP_036490092.1">
    <property type="nucleotide sequence ID" value="NZ_LVVZ01000022.1"/>
</dbReference>
<dbReference type="AlphaFoldDB" id="A0A1U7JEN8"/>
<sequence>MNKFVSGGVVFVVFQVLAYLALQGEMVSSSGSRRKAVADAVNFLVERFGAVPAAAIFSVAGIVIAFIIYKVLERRAAAG</sequence>
<protein>
    <submittedName>
        <fullName evidence="2">Uncharacterized protein</fullName>
    </submittedName>
</protein>
<dbReference type="Proteomes" id="UP000185783">
    <property type="component" value="Unassembled WGS sequence"/>
</dbReference>
<name>A0A1U7JEN8_9HYPH</name>
<comment type="caution">
    <text evidence="2">The sequence shown here is derived from an EMBL/GenBank/DDBJ whole genome shotgun (WGS) entry which is preliminary data.</text>
</comment>
<feature type="transmembrane region" description="Helical" evidence="1">
    <location>
        <begin position="50"/>
        <end position="72"/>
    </location>
</feature>
<organism evidence="2 3">
    <name type="scientific">Pseudovibrio exalbescens</name>
    <dbReference type="NCBI Taxonomy" id="197461"/>
    <lineage>
        <taxon>Bacteria</taxon>
        <taxon>Pseudomonadati</taxon>
        <taxon>Pseudomonadota</taxon>
        <taxon>Alphaproteobacteria</taxon>
        <taxon>Hyphomicrobiales</taxon>
        <taxon>Stappiaceae</taxon>
        <taxon>Pseudovibrio</taxon>
    </lineage>
</organism>
<keyword evidence="1" id="KW-0812">Transmembrane</keyword>
<evidence type="ECO:0000313" key="2">
    <source>
        <dbReference type="EMBL" id="OKL43209.1"/>
    </source>
</evidence>
<dbReference type="EMBL" id="LVVZ01000022">
    <property type="protein sequence ID" value="OKL43209.1"/>
    <property type="molecule type" value="Genomic_DNA"/>
</dbReference>
<evidence type="ECO:0000313" key="3">
    <source>
        <dbReference type="Proteomes" id="UP000185783"/>
    </source>
</evidence>
<keyword evidence="1" id="KW-1133">Transmembrane helix</keyword>
<keyword evidence="1" id="KW-0472">Membrane</keyword>
<keyword evidence="3" id="KW-1185">Reference proteome</keyword>
<evidence type="ECO:0000256" key="1">
    <source>
        <dbReference type="SAM" id="Phobius"/>
    </source>
</evidence>
<accession>A0A1U7JEN8</accession>
<gene>
    <name evidence="2" type="ORF">A3843_16005</name>
</gene>
<proteinExistence type="predicted"/>